<dbReference type="PANTHER" id="PTHR34458">
    <property type="entry name" value="POLLEN OLE E 1 ALLERGEN AND EXTENSIN FAMILY PROTEIN-RELATED"/>
    <property type="match status" value="1"/>
</dbReference>
<evidence type="ECO:0000313" key="3">
    <source>
        <dbReference type="RefSeq" id="XP_020087203.1"/>
    </source>
</evidence>
<dbReference type="Pfam" id="PF01190">
    <property type="entry name" value="Pollen_Ole_e_1"/>
    <property type="match status" value="1"/>
</dbReference>
<dbReference type="AlphaFoldDB" id="A0A6P5F132"/>
<dbReference type="OrthoDB" id="905355at2759"/>
<keyword evidence="1" id="KW-0732">Signal</keyword>
<accession>A0A6P5F132</accession>
<sequence length="151" mass="15182">MAISRTLLFAMAIAVFAGLGAHRAQAQLGRALISGIVPCSTGNLINAATAPVFPNATVQVRCGSNVLASTTTDSNGAFSISLDLVSSLLSALMNSCNLVVETPLISCNASLPATGVLQSALQLLQGGLIGGLLSGLLNLVPSSFSFIPLLG</sequence>
<feature type="signal peptide" evidence="1">
    <location>
        <begin position="1"/>
        <end position="26"/>
    </location>
</feature>
<evidence type="ECO:0000313" key="2">
    <source>
        <dbReference type="Proteomes" id="UP000515123"/>
    </source>
</evidence>
<dbReference type="PANTHER" id="PTHR34458:SF5">
    <property type="entry name" value="POLLEN OLE E 1 ALLERGEN AND EXTENSIN FAMILY PROTEIN"/>
    <property type="match status" value="1"/>
</dbReference>
<protein>
    <submittedName>
        <fullName evidence="3">Phylloplanin-like</fullName>
    </submittedName>
</protein>
<keyword evidence="2" id="KW-1185">Reference proteome</keyword>
<name>A0A6P5F132_ANACO</name>
<proteinExistence type="predicted"/>
<feature type="chain" id="PRO_5028459575" evidence="1">
    <location>
        <begin position="27"/>
        <end position="151"/>
    </location>
</feature>
<evidence type="ECO:0000256" key="1">
    <source>
        <dbReference type="SAM" id="SignalP"/>
    </source>
</evidence>
<gene>
    <name evidence="3" type="primary">LOC109709399</name>
</gene>
<organism evidence="2 3">
    <name type="scientific">Ananas comosus</name>
    <name type="common">Pineapple</name>
    <name type="synonym">Ananas ananas</name>
    <dbReference type="NCBI Taxonomy" id="4615"/>
    <lineage>
        <taxon>Eukaryota</taxon>
        <taxon>Viridiplantae</taxon>
        <taxon>Streptophyta</taxon>
        <taxon>Embryophyta</taxon>
        <taxon>Tracheophyta</taxon>
        <taxon>Spermatophyta</taxon>
        <taxon>Magnoliopsida</taxon>
        <taxon>Liliopsida</taxon>
        <taxon>Poales</taxon>
        <taxon>Bromeliaceae</taxon>
        <taxon>Bromelioideae</taxon>
        <taxon>Ananas</taxon>
    </lineage>
</organism>
<dbReference type="Proteomes" id="UP000515123">
    <property type="component" value="Linkage group 4"/>
</dbReference>
<reference evidence="2" key="1">
    <citation type="journal article" date="2015" name="Nat. Genet.">
        <title>The pineapple genome and the evolution of CAM photosynthesis.</title>
        <authorList>
            <person name="Ming R."/>
            <person name="VanBuren R."/>
            <person name="Wai C.M."/>
            <person name="Tang H."/>
            <person name="Schatz M.C."/>
            <person name="Bowers J.E."/>
            <person name="Lyons E."/>
            <person name="Wang M.L."/>
            <person name="Chen J."/>
            <person name="Biggers E."/>
            <person name="Zhang J."/>
            <person name="Huang L."/>
            <person name="Zhang L."/>
            <person name="Miao W."/>
            <person name="Zhang J."/>
            <person name="Ye Z."/>
            <person name="Miao C."/>
            <person name="Lin Z."/>
            <person name="Wang H."/>
            <person name="Zhou H."/>
            <person name="Yim W.C."/>
            <person name="Priest H.D."/>
            <person name="Zheng C."/>
            <person name="Woodhouse M."/>
            <person name="Edger P.P."/>
            <person name="Guyot R."/>
            <person name="Guo H.B."/>
            <person name="Guo H."/>
            <person name="Zheng G."/>
            <person name="Singh R."/>
            <person name="Sharma A."/>
            <person name="Min X."/>
            <person name="Zheng Y."/>
            <person name="Lee H."/>
            <person name="Gurtowski J."/>
            <person name="Sedlazeck F.J."/>
            <person name="Harkess A."/>
            <person name="McKain M.R."/>
            <person name="Liao Z."/>
            <person name="Fang J."/>
            <person name="Liu J."/>
            <person name="Zhang X."/>
            <person name="Zhang Q."/>
            <person name="Hu W."/>
            <person name="Qin Y."/>
            <person name="Wang K."/>
            <person name="Chen L.Y."/>
            <person name="Shirley N."/>
            <person name="Lin Y.R."/>
            <person name="Liu L.Y."/>
            <person name="Hernandez A.G."/>
            <person name="Wright C.L."/>
            <person name="Bulone V."/>
            <person name="Tuskan G.A."/>
            <person name="Heath K."/>
            <person name="Zee F."/>
            <person name="Moore P.H."/>
            <person name="Sunkar R."/>
            <person name="Leebens-Mack J.H."/>
            <person name="Mockler T."/>
            <person name="Bennetzen J.L."/>
            <person name="Freeling M."/>
            <person name="Sankoff D."/>
            <person name="Paterson A.H."/>
            <person name="Zhu X."/>
            <person name="Yang X."/>
            <person name="Smith J.A."/>
            <person name="Cushman J.C."/>
            <person name="Paull R.E."/>
            <person name="Yu Q."/>
        </authorList>
    </citation>
    <scope>NUCLEOTIDE SEQUENCE [LARGE SCALE GENOMIC DNA]</scope>
    <source>
        <strain evidence="2">cv. F153</strain>
    </source>
</reference>
<dbReference type="RefSeq" id="XP_020087203.1">
    <property type="nucleotide sequence ID" value="XM_020231614.1"/>
</dbReference>
<dbReference type="InterPro" id="IPR040404">
    <property type="entry name" value="Phylloplanin-like"/>
</dbReference>
<dbReference type="GeneID" id="109709399"/>
<reference evidence="3" key="2">
    <citation type="submission" date="2025-08" db="UniProtKB">
        <authorList>
            <consortium name="RefSeq"/>
        </authorList>
    </citation>
    <scope>IDENTIFICATION</scope>
    <source>
        <tissue evidence="3">Leaf</tissue>
    </source>
</reference>
<dbReference type="Gramene" id="Aco002474.1.mrna1">
    <property type="protein sequence ID" value="Aco002474.1.mrna1"/>
    <property type="gene ID" value="Aco002474.1.path1"/>
</dbReference>